<organism evidence="4 5">
    <name type="scientific">Ramalina farinacea</name>
    <dbReference type="NCBI Taxonomy" id="258253"/>
    <lineage>
        <taxon>Eukaryota</taxon>
        <taxon>Fungi</taxon>
        <taxon>Dikarya</taxon>
        <taxon>Ascomycota</taxon>
        <taxon>Pezizomycotina</taxon>
        <taxon>Lecanoromycetes</taxon>
        <taxon>OSLEUM clade</taxon>
        <taxon>Lecanoromycetidae</taxon>
        <taxon>Lecanorales</taxon>
        <taxon>Lecanorineae</taxon>
        <taxon>Ramalinaceae</taxon>
        <taxon>Ramalina</taxon>
    </lineage>
</organism>
<keyword evidence="5" id="KW-1185">Reference proteome</keyword>
<keyword evidence="2" id="KW-1133">Transmembrane helix</keyword>
<feature type="signal peptide" evidence="3">
    <location>
        <begin position="1"/>
        <end position="22"/>
    </location>
</feature>
<evidence type="ECO:0000256" key="3">
    <source>
        <dbReference type="SAM" id="SignalP"/>
    </source>
</evidence>
<reference evidence="4" key="1">
    <citation type="journal article" date="2023" name="Genome Biol. Evol.">
        <title>First Whole Genome Sequence and Flow Cytometry Genome Size Data for the Lichen-Forming Fungus Ramalina farinacea (Ascomycota).</title>
        <authorList>
            <person name="Llewellyn T."/>
            <person name="Mian S."/>
            <person name="Hill R."/>
            <person name="Leitch I.J."/>
            <person name="Gaya E."/>
        </authorList>
    </citation>
    <scope>NUCLEOTIDE SEQUENCE</scope>
    <source>
        <strain evidence="4">LIQ254RAFAR</strain>
    </source>
</reference>
<keyword evidence="3" id="KW-0732">Signal</keyword>
<protein>
    <submittedName>
        <fullName evidence="4">Uncharacterized protein</fullName>
    </submittedName>
</protein>
<feature type="chain" id="PRO_5041393530" evidence="3">
    <location>
        <begin position="23"/>
        <end position="296"/>
    </location>
</feature>
<dbReference type="EMBL" id="JAPUFD010000011">
    <property type="protein sequence ID" value="MDI1490009.1"/>
    <property type="molecule type" value="Genomic_DNA"/>
</dbReference>
<accession>A0AA43QR43</accession>
<sequence length="296" mass="29761">MASLFVFTLSIIFCRLPTSTSSSAPGTLAFFLDEQCDEASHINPTTNLPTDICLVTPGAQGIAVKTLPSCASGDASLVMYTDTSCARELTSDGASENCWFNGPDGVSAVMFACKDTSGGSSATATSTVSAGSSSMPVAAGTAATPVSGGTAGQNATPSSNTDTTPTSASSASPIASSLGSSPSSGVSSDTGAGLKHNGQIILGVVLPVAGVAVALLAWLFPCKKRRAPGGDTEEDRYQIMQTPSQHSIPVQSSTPPAGGWPPYGNLPYQQYPHPSFGNGRTLSGTTVAGQGYGHAV</sequence>
<gene>
    <name evidence="4" type="ORF">OHK93_001208</name>
</gene>
<feature type="region of interest" description="Disordered" evidence="1">
    <location>
        <begin position="123"/>
        <end position="191"/>
    </location>
</feature>
<name>A0AA43QR43_9LECA</name>
<dbReference type="Proteomes" id="UP001161017">
    <property type="component" value="Unassembled WGS sequence"/>
</dbReference>
<comment type="caution">
    <text evidence="4">The sequence shown here is derived from an EMBL/GenBank/DDBJ whole genome shotgun (WGS) entry which is preliminary data.</text>
</comment>
<evidence type="ECO:0000256" key="2">
    <source>
        <dbReference type="SAM" id="Phobius"/>
    </source>
</evidence>
<evidence type="ECO:0000256" key="1">
    <source>
        <dbReference type="SAM" id="MobiDB-lite"/>
    </source>
</evidence>
<evidence type="ECO:0000313" key="4">
    <source>
        <dbReference type="EMBL" id="MDI1490009.1"/>
    </source>
</evidence>
<feature type="compositionally biased region" description="Low complexity" evidence="1">
    <location>
        <begin position="155"/>
        <end position="191"/>
    </location>
</feature>
<feature type="transmembrane region" description="Helical" evidence="2">
    <location>
        <begin position="200"/>
        <end position="220"/>
    </location>
</feature>
<proteinExistence type="predicted"/>
<keyword evidence="2" id="KW-0812">Transmembrane</keyword>
<evidence type="ECO:0000313" key="5">
    <source>
        <dbReference type="Proteomes" id="UP001161017"/>
    </source>
</evidence>
<feature type="compositionally biased region" description="Low complexity" evidence="1">
    <location>
        <begin position="123"/>
        <end position="134"/>
    </location>
</feature>
<keyword evidence="2" id="KW-0472">Membrane</keyword>
<dbReference type="AlphaFoldDB" id="A0AA43QR43"/>